<evidence type="ECO:0000313" key="1">
    <source>
        <dbReference type="EMBL" id="QOW09937.1"/>
    </source>
</evidence>
<evidence type="ECO:0000313" key="2">
    <source>
        <dbReference type="Proteomes" id="UP000594195"/>
    </source>
</evidence>
<dbReference type="KEGG" id="kfa:Q73A0000_05960"/>
<protein>
    <submittedName>
        <fullName evidence="1">Uncharacterized protein</fullName>
    </submittedName>
</protein>
<organism evidence="1 2">
    <name type="scientific">Kaistella flava</name>
    <name type="common">ex Peng et al. 2021</name>
    <dbReference type="NCBI Taxonomy" id="2038776"/>
    <lineage>
        <taxon>Bacteria</taxon>
        <taxon>Pseudomonadati</taxon>
        <taxon>Bacteroidota</taxon>
        <taxon>Flavobacteriia</taxon>
        <taxon>Flavobacteriales</taxon>
        <taxon>Weeksellaceae</taxon>
        <taxon>Chryseobacterium group</taxon>
        <taxon>Kaistella</taxon>
    </lineage>
</organism>
<accession>A0A7M2Y6R4</accession>
<reference evidence="1 2" key="1">
    <citation type="submission" date="2019-05" db="EMBL/GenBank/DDBJ databases">
        <title>Chryseobacterium sp. isolated from King George Island, maritime Antarctica.</title>
        <authorList>
            <person name="Peng X."/>
        </authorList>
    </citation>
    <scope>NUCLEOTIDE SEQUENCE [LARGE SCALE GENOMIC DNA]</scope>
    <source>
        <strain evidence="1 2">7-3A</strain>
    </source>
</reference>
<dbReference type="EMBL" id="CP040442">
    <property type="protein sequence ID" value="QOW09937.1"/>
    <property type="molecule type" value="Genomic_DNA"/>
</dbReference>
<gene>
    <name evidence="1" type="ORF">Q73A0000_05960</name>
</gene>
<sequence length="68" mass="7732">MKKYYVNKNAQRNGDHEVHHENCMYLPLPANRNYLGEFSSCVAAVAEAKRYYTQSNGCKTCSPTCHTS</sequence>
<dbReference type="AlphaFoldDB" id="A0A7M2Y6R4"/>
<name>A0A7M2Y6R4_9FLAO</name>
<keyword evidence="2" id="KW-1185">Reference proteome</keyword>
<dbReference type="Proteomes" id="UP000594195">
    <property type="component" value="Chromosome"/>
</dbReference>
<proteinExistence type="predicted"/>